<feature type="compositionally biased region" description="Low complexity" evidence="1">
    <location>
        <begin position="255"/>
        <end position="271"/>
    </location>
</feature>
<accession>A0A6L2LZ97</accession>
<sequence>MSSLFADTHNVVAILEKSDAAEGFEQIIDFLSGSYIHYALTVSPHIYISCIKQFWNTASVKPSGDVTRLQALVDKKKIVISEVVIREILQLDDAEGVVCLPNEEIFAGLAQTGYEKPSTKLTFYKAFFSSQRFNFPEYIFDSLVRNVDNSSKFYMYHCFIQLIIQNQVGDLSTHTTRFISPALTQKVFANMRRVGKGFSGVETPLFEGMLADRQPAEEELVAEQVQVDATVAVTVEENVDEDVSHDAIPSPPSHDLPSPSQDPSSPHQQPHVTPPAQTQGEAFPTNFQQVLDTCSALIRRVEHLKRDNVAQKLEIVKQKARVKKLEKTNKVKSLKFRRLRKVGASRRVESSDDIEDVFNRGRMMNKDEGIELVNDADTTESEGRHATEQAKNQAEIYNIDLDHSSKVLSMQEDDSEVQEVVEVVTTAKHITYVVTTAASQVSAASATIPAASTSIPAAKPSIHAAAPTVVVAYTRRRKRVIIRDLKEELSLKTCAEKPAETPKVKVMRYF</sequence>
<evidence type="ECO:0000256" key="1">
    <source>
        <dbReference type="SAM" id="MobiDB-lite"/>
    </source>
</evidence>
<dbReference type="AlphaFoldDB" id="A0A6L2LZ97"/>
<evidence type="ECO:0000313" key="2">
    <source>
        <dbReference type="EMBL" id="GEU65654.1"/>
    </source>
</evidence>
<feature type="region of interest" description="Disordered" evidence="1">
    <location>
        <begin position="241"/>
        <end position="280"/>
    </location>
</feature>
<name>A0A6L2LZ97_TANCI</name>
<evidence type="ECO:0008006" key="3">
    <source>
        <dbReference type="Google" id="ProtNLM"/>
    </source>
</evidence>
<reference evidence="2" key="1">
    <citation type="journal article" date="2019" name="Sci. Rep.">
        <title>Draft genome of Tanacetum cinerariifolium, the natural source of mosquito coil.</title>
        <authorList>
            <person name="Yamashiro T."/>
            <person name="Shiraishi A."/>
            <person name="Satake H."/>
            <person name="Nakayama K."/>
        </authorList>
    </citation>
    <scope>NUCLEOTIDE SEQUENCE</scope>
</reference>
<protein>
    <recommendedName>
        <fullName evidence="3">Xylulose kinase-1</fullName>
    </recommendedName>
</protein>
<comment type="caution">
    <text evidence="2">The sequence shown here is derived from an EMBL/GenBank/DDBJ whole genome shotgun (WGS) entry which is preliminary data.</text>
</comment>
<proteinExistence type="predicted"/>
<gene>
    <name evidence="2" type="ORF">Tci_037632</name>
</gene>
<organism evidence="2">
    <name type="scientific">Tanacetum cinerariifolium</name>
    <name type="common">Dalmatian daisy</name>
    <name type="synonym">Chrysanthemum cinerariifolium</name>
    <dbReference type="NCBI Taxonomy" id="118510"/>
    <lineage>
        <taxon>Eukaryota</taxon>
        <taxon>Viridiplantae</taxon>
        <taxon>Streptophyta</taxon>
        <taxon>Embryophyta</taxon>
        <taxon>Tracheophyta</taxon>
        <taxon>Spermatophyta</taxon>
        <taxon>Magnoliopsida</taxon>
        <taxon>eudicotyledons</taxon>
        <taxon>Gunneridae</taxon>
        <taxon>Pentapetalae</taxon>
        <taxon>asterids</taxon>
        <taxon>campanulids</taxon>
        <taxon>Asterales</taxon>
        <taxon>Asteraceae</taxon>
        <taxon>Asteroideae</taxon>
        <taxon>Anthemideae</taxon>
        <taxon>Anthemidinae</taxon>
        <taxon>Tanacetum</taxon>
    </lineage>
</organism>
<dbReference type="EMBL" id="BKCJ010005243">
    <property type="protein sequence ID" value="GEU65654.1"/>
    <property type="molecule type" value="Genomic_DNA"/>
</dbReference>